<dbReference type="InterPro" id="IPR014755">
    <property type="entry name" value="Cu-Rt/internalin_Ig-like"/>
</dbReference>
<evidence type="ECO:0000256" key="6">
    <source>
        <dbReference type="ARBA" id="ARBA00022989"/>
    </source>
</evidence>
<evidence type="ECO:0000256" key="10">
    <source>
        <dbReference type="SAM" id="Phobius"/>
    </source>
</evidence>
<keyword evidence="2" id="KW-1003">Cell membrane</keyword>
<dbReference type="InterPro" id="IPR008457">
    <property type="entry name" value="Cu-R_CopD_dom"/>
</dbReference>
<feature type="domain" description="CopC" evidence="11">
    <location>
        <begin position="9"/>
        <end position="106"/>
    </location>
</feature>
<reference evidence="13 14" key="1">
    <citation type="submission" date="2021-08" db="EMBL/GenBank/DDBJ databases">
        <title>WGS of actinomycetes from Thailand.</title>
        <authorList>
            <person name="Thawai C."/>
        </authorList>
    </citation>
    <scope>NUCLEOTIDE SEQUENCE [LARGE SCALE GENOMIC DNA]</scope>
    <source>
        <strain evidence="13 14">PLK6-54</strain>
    </source>
</reference>
<feature type="transmembrane region" description="Helical" evidence="10">
    <location>
        <begin position="330"/>
        <end position="356"/>
    </location>
</feature>
<feature type="transmembrane region" description="Helical" evidence="10">
    <location>
        <begin position="132"/>
        <end position="150"/>
    </location>
</feature>
<evidence type="ECO:0000256" key="8">
    <source>
        <dbReference type="ARBA" id="ARBA00023136"/>
    </source>
</evidence>
<dbReference type="EMBL" id="JAINZZ010000027">
    <property type="protein sequence ID" value="MBY8880157.1"/>
    <property type="molecule type" value="Genomic_DNA"/>
</dbReference>
<comment type="subcellular location">
    <subcellularLocation>
        <location evidence="1">Cell membrane</location>
        <topology evidence="1">Multi-pass membrane protein</topology>
    </subcellularLocation>
</comment>
<dbReference type="InterPro" id="IPR007348">
    <property type="entry name" value="CopC_dom"/>
</dbReference>
<keyword evidence="4" id="KW-0479">Metal-binding</keyword>
<dbReference type="InterPro" id="IPR032694">
    <property type="entry name" value="CopC/D"/>
</dbReference>
<feature type="transmembrane region" description="Helical" evidence="10">
    <location>
        <begin position="407"/>
        <end position="426"/>
    </location>
</feature>
<keyword evidence="5" id="KW-0732">Signal</keyword>
<dbReference type="SUPFAM" id="SSF81296">
    <property type="entry name" value="E set domains"/>
    <property type="match status" value="1"/>
</dbReference>
<sequence length="492" mass="49437">ALASPAAAHADLVGSSPRGGSVLGAEPAQVTLAFSERVTLALSTVTVIGPSGRRADRGASAEPGSGGERIRVGVAPEADHGTFVVSWRVTAADDGHTTSGVFTFAVGAPSGTSAAEGTTAARNRPTDAVLDLAIWLGFAGLAGLAGVAVLRFSAPDDPNAATDQTLDAAVGAPSHGLTQAAPDGDGRNAPEARDTPGEQREAMTALAAAVAATDAPTTTAPAWTRMRRPAALGWALLLTGTVLQLLAYGPASQGASLRHAVDRPLLSASLSGHLGHALVARIMLLALIAAIGEEILRHRRAGAATAAVLTLLLALTWSETSHAPSGSLVPLALAVTTLHVTAMAVWAGGVACLLVLMIRRPEAAGVAVVARRFSRVALAAVVVLAATGLWQACREVGSVDALTGTHYGRLLLVKVALVLAVLAAAAHSRTRVGRRRGAPAAVSGVRGSLLVELAGITAVLVVTVLLIGTAPARVPHGGGTVTDQAPAASVRR</sequence>
<keyword evidence="3 10" id="KW-0812">Transmembrane</keyword>
<feature type="domain" description="Copper resistance protein D" evidence="12">
    <location>
        <begin position="369"/>
        <end position="466"/>
    </location>
</feature>
<evidence type="ECO:0000256" key="7">
    <source>
        <dbReference type="ARBA" id="ARBA00023008"/>
    </source>
</evidence>
<dbReference type="RefSeq" id="WP_222964902.1">
    <property type="nucleotide sequence ID" value="NZ_JAINZZ010000027.1"/>
</dbReference>
<evidence type="ECO:0000259" key="12">
    <source>
        <dbReference type="Pfam" id="PF05425"/>
    </source>
</evidence>
<evidence type="ECO:0000256" key="3">
    <source>
        <dbReference type="ARBA" id="ARBA00022692"/>
    </source>
</evidence>
<proteinExistence type="predicted"/>
<name>A0ABS7QDY4_9ACTN</name>
<evidence type="ECO:0000256" key="9">
    <source>
        <dbReference type="SAM" id="MobiDB-lite"/>
    </source>
</evidence>
<dbReference type="Pfam" id="PF05425">
    <property type="entry name" value="CopD"/>
    <property type="match status" value="1"/>
</dbReference>
<dbReference type="Pfam" id="PF04234">
    <property type="entry name" value="CopC"/>
    <property type="match status" value="1"/>
</dbReference>
<dbReference type="PANTHER" id="PTHR34820:SF4">
    <property type="entry name" value="INNER MEMBRANE PROTEIN YEBZ"/>
    <property type="match status" value="1"/>
</dbReference>
<keyword evidence="8 10" id="KW-0472">Membrane</keyword>
<keyword evidence="7" id="KW-0186">Copper</keyword>
<gene>
    <name evidence="13" type="ORF">K7862_21340</name>
</gene>
<evidence type="ECO:0000256" key="5">
    <source>
        <dbReference type="ARBA" id="ARBA00022729"/>
    </source>
</evidence>
<evidence type="ECO:0000313" key="14">
    <source>
        <dbReference type="Proteomes" id="UP000778578"/>
    </source>
</evidence>
<organism evidence="13 14">
    <name type="scientific">Actinacidiphila acidipaludis</name>
    <dbReference type="NCBI Taxonomy" id="2873382"/>
    <lineage>
        <taxon>Bacteria</taxon>
        <taxon>Bacillati</taxon>
        <taxon>Actinomycetota</taxon>
        <taxon>Actinomycetes</taxon>
        <taxon>Kitasatosporales</taxon>
        <taxon>Streptomycetaceae</taxon>
        <taxon>Actinacidiphila</taxon>
    </lineage>
</organism>
<dbReference type="InterPro" id="IPR014756">
    <property type="entry name" value="Ig_E-set"/>
</dbReference>
<evidence type="ECO:0000256" key="4">
    <source>
        <dbReference type="ARBA" id="ARBA00022723"/>
    </source>
</evidence>
<dbReference type="Proteomes" id="UP000778578">
    <property type="component" value="Unassembled WGS sequence"/>
</dbReference>
<evidence type="ECO:0000259" key="11">
    <source>
        <dbReference type="Pfam" id="PF04234"/>
    </source>
</evidence>
<feature type="transmembrane region" description="Helical" evidence="10">
    <location>
        <begin position="270"/>
        <end position="289"/>
    </location>
</feature>
<comment type="caution">
    <text evidence="13">The sequence shown here is derived from an EMBL/GenBank/DDBJ whole genome shotgun (WGS) entry which is preliminary data.</text>
</comment>
<evidence type="ECO:0000256" key="1">
    <source>
        <dbReference type="ARBA" id="ARBA00004651"/>
    </source>
</evidence>
<feature type="non-terminal residue" evidence="13">
    <location>
        <position position="1"/>
    </location>
</feature>
<feature type="transmembrane region" description="Helical" evidence="10">
    <location>
        <begin position="231"/>
        <end position="250"/>
    </location>
</feature>
<feature type="transmembrane region" description="Helical" evidence="10">
    <location>
        <begin position="447"/>
        <end position="467"/>
    </location>
</feature>
<feature type="compositionally biased region" description="Basic and acidic residues" evidence="9">
    <location>
        <begin position="184"/>
        <end position="197"/>
    </location>
</feature>
<feature type="region of interest" description="Disordered" evidence="9">
    <location>
        <begin position="1"/>
        <end position="21"/>
    </location>
</feature>
<dbReference type="Gene3D" id="2.60.40.1220">
    <property type="match status" value="1"/>
</dbReference>
<feature type="transmembrane region" description="Helical" evidence="10">
    <location>
        <begin position="376"/>
        <end position="392"/>
    </location>
</feature>
<keyword evidence="6 10" id="KW-1133">Transmembrane helix</keyword>
<keyword evidence="14" id="KW-1185">Reference proteome</keyword>
<dbReference type="PANTHER" id="PTHR34820">
    <property type="entry name" value="INNER MEMBRANE PROTEIN YEBZ"/>
    <property type="match status" value="1"/>
</dbReference>
<evidence type="ECO:0000313" key="13">
    <source>
        <dbReference type="EMBL" id="MBY8880157.1"/>
    </source>
</evidence>
<feature type="compositionally biased region" description="Low complexity" evidence="9">
    <location>
        <begin position="1"/>
        <end position="10"/>
    </location>
</feature>
<evidence type="ECO:0000256" key="2">
    <source>
        <dbReference type="ARBA" id="ARBA00022475"/>
    </source>
</evidence>
<feature type="region of interest" description="Disordered" evidence="9">
    <location>
        <begin position="174"/>
        <end position="197"/>
    </location>
</feature>
<accession>A0ABS7QDY4</accession>
<protein>
    <submittedName>
        <fullName evidence="13">Copper resistance protein CopC/CopD</fullName>
    </submittedName>
</protein>
<feature type="transmembrane region" description="Helical" evidence="10">
    <location>
        <begin position="301"/>
        <end position="318"/>
    </location>
</feature>